<dbReference type="EMBL" id="MT144467">
    <property type="protein sequence ID" value="QJA53980.1"/>
    <property type="molecule type" value="Genomic_DNA"/>
</dbReference>
<dbReference type="AlphaFoldDB" id="A0A6H2A3F2"/>
<accession>A0A6H2A3F2</accession>
<organism evidence="1">
    <name type="scientific">viral metagenome</name>
    <dbReference type="NCBI Taxonomy" id="1070528"/>
    <lineage>
        <taxon>unclassified sequences</taxon>
        <taxon>metagenomes</taxon>
        <taxon>organismal metagenomes</taxon>
    </lineage>
</organism>
<sequence>MKSYICPHCEEKLTYVRYETLVREIGTFDGEDYEKDDEITIDDIIFLCPLCFDQLKEDEKELVELLKIKK</sequence>
<reference evidence="1" key="1">
    <citation type="submission" date="2020-03" db="EMBL/GenBank/DDBJ databases">
        <title>The deep terrestrial virosphere.</title>
        <authorList>
            <person name="Holmfeldt K."/>
            <person name="Nilsson E."/>
            <person name="Simone D."/>
            <person name="Lopez-Fernandez M."/>
            <person name="Wu X."/>
            <person name="de Brujin I."/>
            <person name="Lundin D."/>
            <person name="Andersson A."/>
            <person name="Bertilsson S."/>
            <person name="Dopson M."/>
        </authorList>
    </citation>
    <scope>NUCLEOTIDE SEQUENCE</scope>
    <source>
        <strain evidence="1">TM448A04255</strain>
    </source>
</reference>
<gene>
    <name evidence="1" type="ORF">TM448A04255_0009</name>
</gene>
<protein>
    <submittedName>
        <fullName evidence="1">Uncharacterized protein</fullName>
    </submittedName>
</protein>
<proteinExistence type="predicted"/>
<name>A0A6H2A3F2_9ZZZZ</name>
<evidence type="ECO:0000313" key="1">
    <source>
        <dbReference type="EMBL" id="QJA53980.1"/>
    </source>
</evidence>